<keyword evidence="1" id="KW-0378">Hydrolase</keyword>
<reference evidence="2 4" key="2">
    <citation type="submission" date="2020-02" db="EMBL/GenBank/DDBJ databases">
        <title>Tigecycline-resistant Acinetobacter species from pigs and migratory birds.</title>
        <authorList>
            <person name="Chen C."/>
            <person name="Sun J."/>
            <person name="Liao X.-P."/>
            <person name="Liu Y.-H."/>
        </authorList>
    </citation>
    <scope>NUCLEOTIDE SEQUENCE [LARGE SCALE GENOMIC DNA]</scope>
    <source>
        <strain evidence="2 4">C15_T</strain>
    </source>
</reference>
<dbReference type="Proteomes" id="UP000593812">
    <property type="component" value="Chromosome"/>
</dbReference>
<dbReference type="EMBL" id="CP044455">
    <property type="protein sequence ID" value="QIC71617.1"/>
    <property type="molecule type" value="Genomic_DNA"/>
</dbReference>
<name>A0A6C0Y5S5_9GAMM</name>
<dbReference type="EMBL" id="CP048654">
    <property type="protein sequence ID" value="QOW44228.1"/>
    <property type="molecule type" value="Genomic_DNA"/>
</dbReference>
<sequence length="253" mass="29291">MPFYGDLLSKHHLQNTLNASTLMPQHWPHFPLLHPVKIQKPTTVVEEHRPGDCNIPHLQVYDALNFNQKLKWLSALSRDIALRDFARLINYFPKLHASLLHKFLVEAYLYLADPHFIQEVHSRIYAQLCQDDTHIILAHSLGTVIAYNLLIQHPELNIARFITLGSPLAFRVIQEHLQQPIQRPTALHGDWINFYSPDDFLTAFPLSEPPFHFKPAILNRQVQTPVDRPHEVYGYLQHLQVLEALVELLPESA</sequence>
<dbReference type="SUPFAM" id="SSF53474">
    <property type="entry name" value="alpha/beta-Hydrolases"/>
    <property type="match status" value="1"/>
</dbReference>
<accession>A0A6C0Y5S5</accession>
<gene>
    <name evidence="1" type="ORF">FSC09_04550</name>
    <name evidence="2" type="ORF">G0027_13510</name>
</gene>
<dbReference type="GO" id="GO:0016787">
    <property type="term" value="F:hydrolase activity"/>
    <property type="evidence" value="ECO:0007669"/>
    <property type="project" value="UniProtKB-KW"/>
</dbReference>
<protein>
    <submittedName>
        <fullName evidence="1">Alpha/beta hydrolase</fullName>
    </submittedName>
</protein>
<evidence type="ECO:0000313" key="3">
    <source>
        <dbReference type="Proteomes" id="UP000503440"/>
    </source>
</evidence>
<dbReference type="AlphaFoldDB" id="A0A6C0Y5S5"/>
<dbReference type="InterPro" id="IPR029058">
    <property type="entry name" value="AB_hydrolase_fold"/>
</dbReference>
<evidence type="ECO:0000313" key="4">
    <source>
        <dbReference type="Proteomes" id="UP000593812"/>
    </source>
</evidence>
<reference evidence="1 3" key="1">
    <citation type="submission" date="2019-09" db="EMBL/GenBank/DDBJ databases">
        <title>Non-baumannii Acinetobacter spp. carrying blaNDM-1 isolated in China.</title>
        <authorList>
            <person name="Cui C."/>
            <person name="Chen C."/>
            <person name="Sun J."/>
            <person name="Liu Y."/>
        </authorList>
    </citation>
    <scope>NUCLEOTIDE SEQUENCE [LARGE SCALE GENOMIC DNA]</scope>
    <source>
        <strain evidence="1 3">B18</strain>
    </source>
</reference>
<evidence type="ECO:0000313" key="1">
    <source>
        <dbReference type="EMBL" id="QIC71617.1"/>
    </source>
</evidence>
<dbReference type="Gene3D" id="3.40.50.1820">
    <property type="entry name" value="alpha/beta hydrolase"/>
    <property type="match status" value="1"/>
</dbReference>
<evidence type="ECO:0000313" key="2">
    <source>
        <dbReference type="EMBL" id="QOW44228.1"/>
    </source>
</evidence>
<proteinExistence type="predicted"/>
<dbReference type="Proteomes" id="UP000503440">
    <property type="component" value="Chromosome"/>
</dbReference>
<organism evidence="1 3">
    <name type="scientific">Acinetobacter indicus</name>
    <dbReference type="NCBI Taxonomy" id="756892"/>
    <lineage>
        <taxon>Bacteria</taxon>
        <taxon>Pseudomonadati</taxon>
        <taxon>Pseudomonadota</taxon>
        <taxon>Gammaproteobacteria</taxon>
        <taxon>Moraxellales</taxon>
        <taxon>Moraxellaceae</taxon>
        <taxon>Acinetobacter</taxon>
    </lineage>
</organism>